<dbReference type="InterPro" id="IPR056681">
    <property type="entry name" value="DUF7779"/>
</dbReference>
<dbReference type="InterPro" id="IPR029058">
    <property type="entry name" value="AB_hydrolase_fold"/>
</dbReference>
<protein>
    <recommendedName>
        <fullName evidence="1">DUF7779 domain-containing protein</fullName>
    </recommendedName>
</protein>
<dbReference type="AlphaFoldDB" id="A0A1B8GH84"/>
<dbReference type="SUPFAM" id="SSF48452">
    <property type="entry name" value="TPR-like"/>
    <property type="match status" value="2"/>
</dbReference>
<dbReference type="GeneID" id="28841019"/>
<dbReference type="EMBL" id="KV460237">
    <property type="protein sequence ID" value="OBT95198.2"/>
    <property type="molecule type" value="Genomic_DNA"/>
</dbReference>
<reference evidence="3" key="2">
    <citation type="journal article" date="2018" name="Nat. Commun.">
        <title>Extreme sensitivity to ultraviolet light in the fungal pathogen causing white-nose syndrome of bats.</title>
        <authorList>
            <person name="Palmer J.M."/>
            <person name="Drees K.P."/>
            <person name="Foster J.T."/>
            <person name="Lindner D.L."/>
        </authorList>
    </citation>
    <scope>NUCLEOTIDE SEQUENCE [LARGE SCALE GENOMIC DNA]</scope>
    <source>
        <strain evidence="3">UAMH 10579</strain>
    </source>
</reference>
<dbReference type="Pfam" id="PF25000">
    <property type="entry name" value="DUF7779"/>
    <property type="match status" value="1"/>
</dbReference>
<keyword evidence="3" id="KW-1185">Reference proteome</keyword>
<gene>
    <name evidence="2" type="ORF">VE01_07633</name>
</gene>
<dbReference type="Proteomes" id="UP000091956">
    <property type="component" value="Unassembled WGS sequence"/>
</dbReference>
<accession>A0A1B8GH84</accession>
<evidence type="ECO:0000313" key="3">
    <source>
        <dbReference type="Proteomes" id="UP000091956"/>
    </source>
</evidence>
<name>A0A1B8GH84_9PEZI</name>
<proteinExistence type="predicted"/>
<dbReference type="InterPro" id="IPR011990">
    <property type="entry name" value="TPR-like_helical_dom_sf"/>
</dbReference>
<dbReference type="InterPro" id="IPR053137">
    <property type="entry name" value="NLR-like"/>
</dbReference>
<feature type="domain" description="DUF7779" evidence="1">
    <location>
        <begin position="624"/>
        <end position="694"/>
    </location>
</feature>
<dbReference type="InterPro" id="IPR027417">
    <property type="entry name" value="P-loop_NTPase"/>
</dbReference>
<dbReference type="NCBIfam" id="NF040586">
    <property type="entry name" value="FxSxx_TPR"/>
    <property type="match status" value="1"/>
</dbReference>
<dbReference type="SUPFAM" id="SSF53474">
    <property type="entry name" value="alpha/beta-Hydrolases"/>
    <property type="match status" value="1"/>
</dbReference>
<sequence>MAKIHREGVTLLSESEGASEDQHGVNVIFIHGLRGHPRGTWSHIRSTSTTGRIEDTDTRTDNHKNIKTFFRLKKSKRETDDKRQTSFSPLSDIFWPEEYLASDLPQARIWTYGYNADVIGGLFQANNQNSVSQHGRDFAVKLEREIDNEDPIVFVAHSLGGIITKDALHRSETICKRTRLLVFLGTPHRGSTYAGWGVIASNLASLALQDSNKRLVQTLEVNDEVLDNIHEEFKTILTKYAIKVHSFQEAKGISGMRGLDSKVVDNFSSKLDLAREQETVETIDANHMEMARCSSRDDASYRQICGVLKQFIRTGLSSRETNLADNNDISSPSKPFIVPFSQDEHFVGREDILDQLDLGGQQEAPKKHRRQALVGLGGVGKSQIAIEYAYRARKHRPQISVFWIHASTKTRFEQAYQEIAERLELPGRDDPKANVLRLVYNWLSDEANGQWHMVLDNVDDGSVFFENNDVVRGVSPHDQATNLQPPLETFLPQSRNGSILITSRNSTAANNLVDTFGKFIPVEPMEEKDSVELLKTKIPADKISKADLKELAQALEGIPLAITHAAAYIRSRPRVTISIYLSLFRESEANQTSLLNNDETKDLRRDHSIRHAVITTWQISFDQIQRTNAEAADLLSLMCMFDRQSIPERLLHNNTDQLLFEDSVAPLVNFSLIREHSEGGAFEMHRLVQLSTRKWVELNGQLQKWRSEAIKITERLFPNGDYKTWSHCQILLPHVRTVMSSKATDQQDLLRVAAINTRLGWYYIQKGEAIRAEPILQEAIVVRERELGVNHLDTLTSVSDLAILLRRQGRYEEAESMIQRALEGRERELGVNHLDTLTSVSNLALVLRSQGKYKEAELMNRRALEGRERELGVNHPDTLTSVSNLALVLDRQGRYEEAELMNRRALEGRERELGVNHPHTLTSVNNLALVLDSQGRYEEAELMNRRALEGYERELRVNHPDTLTSVSNLASVLQSQGRYEEAELMNRRALEGRERELGVNHPDTLTSVSNLALLLDSQGRYEEAELMNRRALEGYERELRVNHPDTLTSVSNLALVLDSQGRYEEAELMNRRALEGRERELGVNHPDTLTSVYNLAFLLASLQRYEPAAELYQRACNGYEIALGRDHPTTLACRRHYSCLVEEHSGS</sequence>
<dbReference type="Gene3D" id="1.25.40.10">
    <property type="entry name" value="Tetratricopeptide repeat domain"/>
    <property type="match status" value="3"/>
</dbReference>
<dbReference type="PRINTS" id="PR00381">
    <property type="entry name" value="KINESINLIGHT"/>
</dbReference>
<dbReference type="SUPFAM" id="SSF52540">
    <property type="entry name" value="P-loop containing nucleoside triphosphate hydrolases"/>
    <property type="match status" value="1"/>
</dbReference>
<reference evidence="2 3" key="1">
    <citation type="submission" date="2016-03" db="EMBL/GenBank/DDBJ databases">
        <title>Comparative genomics of Pseudogymnoascus destructans, the fungus causing white-nose syndrome of bats.</title>
        <authorList>
            <person name="Palmer J.M."/>
            <person name="Drees K.P."/>
            <person name="Foster J.T."/>
            <person name="Lindner D.L."/>
        </authorList>
    </citation>
    <scope>NUCLEOTIDE SEQUENCE [LARGE SCALE GENOMIC DNA]</scope>
    <source>
        <strain evidence="2 3">UAMH 10579</strain>
    </source>
</reference>
<dbReference type="Gene3D" id="3.40.50.300">
    <property type="entry name" value="P-loop containing nucleotide triphosphate hydrolases"/>
    <property type="match status" value="1"/>
</dbReference>
<dbReference type="PANTHER" id="PTHR46082">
    <property type="entry name" value="ATP/GTP-BINDING PROTEIN-RELATED"/>
    <property type="match status" value="1"/>
</dbReference>
<dbReference type="STRING" id="342668.A0A1B8GH84"/>
<dbReference type="Pfam" id="PF13374">
    <property type="entry name" value="TPR_10"/>
    <property type="match status" value="1"/>
</dbReference>
<dbReference type="Pfam" id="PF13424">
    <property type="entry name" value="TPR_12"/>
    <property type="match status" value="4"/>
</dbReference>
<evidence type="ECO:0000259" key="1">
    <source>
        <dbReference type="Pfam" id="PF25000"/>
    </source>
</evidence>
<dbReference type="RefSeq" id="XP_059319567.1">
    <property type="nucleotide sequence ID" value="XM_059463898.1"/>
</dbReference>
<organism evidence="2 3">
    <name type="scientific">Pseudogymnoascus verrucosus</name>
    <dbReference type="NCBI Taxonomy" id="342668"/>
    <lineage>
        <taxon>Eukaryota</taxon>
        <taxon>Fungi</taxon>
        <taxon>Dikarya</taxon>
        <taxon>Ascomycota</taxon>
        <taxon>Pezizomycotina</taxon>
        <taxon>Leotiomycetes</taxon>
        <taxon>Thelebolales</taxon>
        <taxon>Thelebolaceae</taxon>
        <taxon>Pseudogymnoascus</taxon>
    </lineage>
</organism>
<evidence type="ECO:0000313" key="2">
    <source>
        <dbReference type="EMBL" id="OBT95198.2"/>
    </source>
</evidence>
<dbReference type="Gene3D" id="3.40.50.1820">
    <property type="entry name" value="alpha/beta hydrolase"/>
    <property type="match status" value="1"/>
</dbReference>
<dbReference type="PANTHER" id="PTHR46082:SF6">
    <property type="entry name" value="AAA+ ATPASE DOMAIN-CONTAINING PROTEIN-RELATED"/>
    <property type="match status" value="1"/>
</dbReference>